<dbReference type="KEGG" id="kdj:28966003"/>
<name>A0A1A6ADF2_9TREE</name>
<dbReference type="GeneID" id="28966003"/>
<protein>
    <submittedName>
        <fullName evidence="1">Uncharacterized protein</fullName>
    </submittedName>
</protein>
<dbReference type="EMBL" id="CP144531">
    <property type="protein sequence ID" value="WWC59018.1"/>
    <property type="molecule type" value="Genomic_DNA"/>
</dbReference>
<dbReference type="VEuPathDB" id="FungiDB:I303_02304"/>
<evidence type="ECO:0000313" key="1">
    <source>
        <dbReference type="EMBL" id="OBR88085.1"/>
    </source>
</evidence>
<dbReference type="Proteomes" id="UP000078595">
    <property type="component" value="Chromosome 2"/>
</dbReference>
<dbReference type="EMBL" id="KI894028">
    <property type="protein sequence ID" value="OBR88085.1"/>
    <property type="molecule type" value="Genomic_DNA"/>
</dbReference>
<reference evidence="2" key="2">
    <citation type="submission" date="2013-07" db="EMBL/GenBank/DDBJ databases">
        <authorList>
            <consortium name="The Broad Institute Genome Sequencing Platform"/>
            <person name="Cuomo C."/>
            <person name="Litvintseva A."/>
            <person name="Chen Y."/>
            <person name="Heitman J."/>
            <person name="Sun S."/>
            <person name="Springer D."/>
            <person name="Dromer F."/>
            <person name="Young S.K."/>
            <person name="Zeng Q."/>
            <person name="Gargeya S."/>
            <person name="Fitzgerald M."/>
            <person name="Abouelleil A."/>
            <person name="Alvarado L."/>
            <person name="Berlin A.M."/>
            <person name="Chapman S.B."/>
            <person name="Dewar J."/>
            <person name="Goldberg J."/>
            <person name="Griggs A."/>
            <person name="Gujja S."/>
            <person name="Hansen M."/>
            <person name="Howarth C."/>
            <person name="Imamovic A."/>
            <person name="Larimer J."/>
            <person name="McCowan C."/>
            <person name="Murphy C."/>
            <person name="Pearson M."/>
            <person name="Priest M."/>
            <person name="Roberts A."/>
            <person name="Saif S."/>
            <person name="Shea T."/>
            <person name="Sykes S."/>
            <person name="Wortman J."/>
            <person name="Nusbaum C."/>
            <person name="Birren B."/>
        </authorList>
    </citation>
    <scope>NUCLEOTIDE SEQUENCE</scope>
    <source>
        <strain evidence="2">CBS 10117</strain>
    </source>
</reference>
<keyword evidence="3" id="KW-1185">Reference proteome</keyword>
<reference evidence="2" key="3">
    <citation type="submission" date="2024-02" db="EMBL/GenBank/DDBJ databases">
        <title>Comparative genomics of Cryptococcus and Kwoniella reveals pathogenesis evolution and contrasting modes of karyotype evolution via chromosome fusion or intercentromeric recombination.</title>
        <authorList>
            <person name="Coelho M.A."/>
            <person name="David-Palma M."/>
            <person name="Shea T."/>
            <person name="Bowers K."/>
            <person name="McGinley-Smith S."/>
            <person name="Mohammad A.W."/>
            <person name="Gnirke A."/>
            <person name="Yurkov A.M."/>
            <person name="Nowrousian M."/>
            <person name="Sun S."/>
            <person name="Cuomo C.A."/>
            <person name="Heitman J."/>
        </authorList>
    </citation>
    <scope>NUCLEOTIDE SEQUENCE</scope>
    <source>
        <strain evidence="2">CBS 10117</strain>
    </source>
</reference>
<evidence type="ECO:0000313" key="2">
    <source>
        <dbReference type="EMBL" id="WWC59018.1"/>
    </source>
</evidence>
<organism evidence="1">
    <name type="scientific">Kwoniella dejecticola CBS 10117</name>
    <dbReference type="NCBI Taxonomy" id="1296121"/>
    <lineage>
        <taxon>Eukaryota</taxon>
        <taxon>Fungi</taxon>
        <taxon>Dikarya</taxon>
        <taxon>Basidiomycota</taxon>
        <taxon>Agaricomycotina</taxon>
        <taxon>Tremellomycetes</taxon>
        <taxon>Tremellales</taxon>
        <taxon>Cryptococcaceae</taxon>
        <taxon>Kwoniella</taxon>
    </lineage>
</organism>
<proteinExistence type="predicted"/>
<evidence type="ECO:0000313" key="3">
    <source>
        <dbReference type="Proteomes" id="UP000078595"/>
    </source>
</evidence>
<accession>A0A1A6ADF2</accession>
<dbReference type="AlphaFoldDB" id="A0A1A6ADF2"/>
<dbReference type="RefSeq" id="XP_018265927.1">
    <property type="nucleotide sequence ID" value="XM_018405646.1"/>
</dbReference>
<gene>
    <name evidence="1" type="ORF">I303_02304</name>
    <name evidence="2" type="ORF">I303_101564</name>
</gene>
<sequence>MTFSQDTASDWSKQHIDTVVATDQKPTVFYNFPGMGQIWSFTLNGSNAAHNTLAHSFEETIKSIWTSSSQAHIKAVFAARQEQQQHQQPRREQAIKFQNAFEGIFPNDLTSSLSSVSPETGMSQAARDRIRDFERSLRLRSTNDAVPMSMLVPILIPSLEDTVRSKISDAYKADSSLRDHFDLAELNDKHHDTMAFIVDSSAEKAHTGELKNPAGKGVVVAGVENCMDYSYQTSQPSRNIKRYRVFLPLARYDDCTDIHSQAQLTGNMCRASQGAERLRRNNEEGGTRTLNWIKESDQIMQDPQTGESLGTIVRINDAEIDWIEREYPGLLKPVPGLSDDDTFT</sequence>
<reference evidence="1" key="1">
    <citation type="submission" date="2013-07" db="EMBL/GenBank/DDBJ databases">
        <title>The Genome Sequence of Cryptococcus dejecticola CBS10117.</title>
        <authorList>
            <consortium name="The Broad Institute Genome Sequencing Platform"/>
            <person name="Cuomo C."/>
            <person name="Litvintseva A."/>
            <person name="Chen Y."/>
            <person name="Heitman J."/>
            <person name="Sun S."/>
            <person name="Springer D."/>
            <person name="Dromer F."/>
            <person name="Young S.K."/>
            <person name="Zeng Q."/>
            <person name="Gargeya S."/>
            <person name="Fitzgerald M."/>
            <person name="Abouelleil A."/>
            <person name="Alvarado L."/>
            <person name="Berlin A.M."/>
            <person name="Chapman S.B."/>
            <person name="Dewar J."/>
            <person name="Goldberg J."/>
            <person name="Griggs A."/>
            <person name="Gujja S."/>
            <person name="Hansen M."/>
            <person name="Howarth C."/>
            <person name="Imamovic A."/>
            <person name="Larimer J."/>
            <person name="McCowan C."/>
            <person name="Murphy C."/>
            <person name="Pearson M."/>
            <person name="Priest M."/>
            <person name="Roberts A."/>
            <person name="Saif S."/>
            <person name="Shea T."/>
            <person name="Sykes S."/>
            <person name="Wortman J."/>
            <person name="Nusbaum C."/>
            <person name="Birren B."/>
        </authorList>
    </citation>
    <scope>NUCLEOTIDE SEQUENCE [LARGE SCALE GENOMIC DNA]</scope>
    <source>
        <strain evidence="1">CBS 10117</strain>
    </source>
</reference>